<feature type="active site" description="Thioimidate intermediate" evidence="12">
    <location>
        <position position="277"/>
    </location>
</feature>
<dbReference type="Pfam" id="PF00478">
    <property type="entry name" value="IMPDH"/>
    <property type="match status" value="1"/>
</dbReference>
<comment type="function">
    <text evidence="11">Catalyzes the conversion of inosine 5'-phosphate (IMP) to xanthosine 5'-phosphate (XMP), the first committed and rate-limiting step in the de novo synthesis of guanine nucleotides, and therefore plays an important role in the regulation of cell growth.</text>
</comment>
<keyword evidence="4" id="KW-0332">GMP biosynthesis</keyword>
<feature type="binding site" evidence="13">
    <location>
        <begin position="220"/>
        <end position="222"/>
    </location>
    <ligand>
        <name>NAD(+)</name>
        <dbReference type="ChEBI" id="CHEBI:57540"/>
    </ligand>
</feature>
<dbReference type="InterPro" id="IPR000644">
    <property type="entry name" value="CBS_dom"/>
</dbReference>
<evidence type="ECO:0000256" key="8">
    <source>
        <dbReference type="ARBA" id="ARBA00023027"/>
    </source>
</evidence>
<evidence type="ECO:0000256" key="7">
    <source>
        <dbReference type="ARBA" id="ARBA00023002"/>
    </source>
</evidence>
<dbReference type="GO" id="GO:0046872">
    <property type="term" value="F:metal ion binding"/>
    <property type="evidence" value="ECO:0007669"/>
    <property type="project" value="UniProtKB-KW"/>
</dbReference>
<evidence type="ECO:0000313" key="18">
    <source>
        <dbReference type="EMBL" id="GBF93301.1"/>
    </source>
</evidence>
<evidence type="ECO:0000256" key="4">
    <source>
        <dbReference type="ARBA" id="ARBA00022749"/>
    </source>
</evidence>
<dbReference type="FunFam" id="3.20.20.70:FF:000086">
    <property type="entry name" value="IMP dehydrogenase, putative"/>
    <property type="match status" value="1"/>
</dbReference>
<evidence type="ECO:0000256" key="9">
    <source>
        <dbReference type="ARBA" id="ARBA00023122"/>
    </source>
</evidence>
<feature type="binding site" description="in other chain" evidence="14">
    <location>
        <position position="277"/>
    </location>
    <ligand>
        <name>K(+)</name>
        <dbReference type="ChEBI" id="CHEBI:29103"/>
        <note>ligand shared between two tetrameric partners</note>
    </ligand>
</feature>
<dbReference type="GO" id="GO:0005737">
    <property type="term" value="C:cytoplasm"/>
    <property type="evidence" value="ECO:0007669"/>
    <property type="project" value="TreeGrafter"/>
</dbReference>
<dbReference type="InParanoid" id="A0A2V0P098"/>
<evidence type="ECO:0000256" key="13">
    <source>
        <dbReference type="PIRSR" id="PIRSR000130-3"/>
    </source>
</evidence>
<dbReference type="SMART" id="SM00116">
    <property type="entry name" value="CBS"/>
    <property type="match status" value="2"/>
</dbReference>
<dbReference type="PANTHER" id="PTHR11911">
    <property type="entry name" value="INOSINE-5-MONOPHOSPHATE DEHYDROGENASE RELATED"/>
    <property type="match status" value="1"/>
</dbReference>
<dbReference type="InterPro" id="IPR015875">
    <property type="entry name" value="IMP_DH/GMP_Rdtase_CS"/>
</dbReference>
<keyword evidence="19" id="KW-1185">Reference proteome</keyword>
<name>A0A2V0P098_9CHLO</name>
<dbReference type="CDD" id="cd00381">
    <property type="entry name" value="IMPDH"/>
    <property type="match status" value="1"/>
</dbReference>
<comment type="similarity">
    <text evidence="2">Belongs to the IMPDH/GMPR family.</text>
</comment>
<evidence type="ECO:0000313" key="19">
    <source>
        <dbReference type="Proteomes" id="UP000247498"/>
    </source>
</evidence>
<evidence type="ECO:0000256" key="3">
    <source>
        <dbReference type="ARBA" id="ARBA00022723"/>
    </source>
</evidence>
<organism evidence="18 19">
    <name type="scientific">Raphidocelis subcapitata</name>
    <dbReference type="NCBI Taxonomy" id="307507"/>
    <lineage>
        <taxon>Eukaryota</taxon>
        <taxon>Viridiplantae</taxon>
        <taxon>Chlorophyta</taxon>
        <taxon>core chlorophytes</taxon>
        <taxon>Chlorophyceae</taxon>
        <taxon>CS clade</taxon>
        <taxon>Sphaeropleales</taxon>
        <taxon>Selenastraceae</taxon>
        <taxon>Raphidocelis</taxon>
    </lineage>
</organism>
<feature type="region of interest" description="Disordered" evidence="16">
    <location>
        <begin position="177"/>
        <end position="197"/>
    </location>
</feature>
<feature type="binding site" evidence="13">
    <location>
        <begin position="270"/>
        <end position="272"/>
    </location>
    <ligand>
        <name>NAD(+)</name>
        <dbReference type="ChEBI" id="CHEBI:57540"/>
    </ligand>
</feature>
<gene>
    <name evidence="18" type="ORF">Rsub_06033</name>
</gene>
<evidence type="ECO:0000256" key="2">
    <source>
        <dbReference type="ARBA" id="ARBA00005502"/>
    </source>
</evidence>
<comment type="cofactor">
    <cofactor evidence="1">
        <name>K(+)</name>
        <dbReference type="ChEBI" id="CHEBI:29103"/>
    </cofactor>
</comment>
<dbReference type="Pfam" id="PF00571">
    <property type="entry name" value="CBS"/>
    <property type="match status" value="1"/>
</dbReference>
<dbReference type="AlphaFoldDB" id="A0A2V0P098"/>
<feature type="binding site" description="in other chain" evidence="14">
    <location>
        <position position="272"/>
    </location>
    <ligand>
        <name>K(+)</name>
        <dbReference type="ChEBI" id="CHEBI:29103"/>
        <note>ligand shared between two tetrameric partners</note>
    </ligand>
</feature>
<sequence length="458" mass="48595">MPPMNGAIMEHDGFSACELFGKGYSYTYDDVILHPGHIYFGAHEVSLATRVTRNIELQIPIVSSPMDTVTEAEMAVAMSSTARGFTSACVTDTGALGGRLLGMVTTRDVDFVNDRHTPLSEVMTRDLVTAPEGTDRAGAMALLLESKKGKLPLVNADGELVALATRAHFKAMRGLPPQGAPALSPDGRPRVGAAVGTREDDKARVAKLYDEGGVDAVILDSSQGDSTFQLCMLSHIKRAHPELEVICGNVVTGAQARRLIEAGADGLRVGMGSGSICTTQEVCAVGRGQATAVYHVSRVAREYGVPIIADGGIQNSGHITKALALGASVVMCGSMFAGTAEAPGEYFTYQGQRVKKYRGMGSLEAMSKGSDTRYHSDTQALKIAQGVSGVVKDKGSVRRTVPFLCQAVRQGFQDLGGKDMADVRRLLVEGSLRMETRSAAAQAEGGVHDMLAYEKKPW</sequence>
<feature type="active site" description="Proton acceptor" evidence="12">
    <location>
        <position position="373"/>
    </location>
</feature>
<evidence type="ECO:0000256" key="10">
    <source>
        <dbReference type="ARBA" id="ARBA00048028"/>
    </source>
</evidence>
<keyword evidence="6 14" id="KW-0630">Potassium</keyword>
<dbReference type="GO" id="GO:0003938">
    <property type="term" value="F:IMP dehydrogenase activity"/>
    <property type="evidence" value="ECO:0007669"/>
    <property type="project" value="UniProtKB-EC"/>
</dbReference>
<keyword evidence="8 13" id="KW-0520">NAD</keyword>
<feature type="domain" description="CBS" evidence="17">
    <location>
        <begin position="123"/>
        <end position="183"/>
    </location>
</feature>
<evidence type="ECO:0000259" key="17">
    <source>
        <dbReference type="PROSITE" id="PS51371"/>
    </source>
</evidence>
<evidence type="ECO:0000256" key="6">
    <source>
        <dbReference type="ARBA" id="ARBA00022958"/>
    </source>
</evidence>
<reference evidence="18 19" key="1">
    <citation type="journal article" date="2018" name="Sci. Rep.">
        <title>Raphidocelis subcapitata (=Pseudokirchneriella subcapitata) provides an insight into genome evolution and environmental adaptations in the Sphaeropleales.</title>
        <authorList>
            <person name="Suzuki S."/>
            <person name="Yamaguchi H."/>
            <person name="Nakajima N."/>
            <person name="Kawachi M."/>
        </authorList>
    </citation>
    <scope>NUCLEOTIDE SEQUENCE [LARGE SCALE GENOMIC DNA]</scope>
    <source>
        <strain evidence="18 19">NIES-35</strain>
    </source>
</reference>
<dbReference type="SMART" id="SM01240">
    <property type="entry name" value="IMPDH"/>
    <property type="match status" value="1"/>
</dbReference>
<dbReference type="PIRSF" id="PIRSF000130">
    <property type="entry name" value="IMPDH"/>
    <property type="match status" value="1"/>
</dbReference>
<evidence type="ECO:0000256" key="14">
    <source>
        <dbReference type="PIRSR" id="PIRSR000130-4"/>
    </source>
</evidence>
<dbReference type="InterPro" id="IPR005990">
    <property type="entry name" value="IMP_DH"/>
</dbReference>
<dbReference type="SUPFAM" id="SSF51412">
    <property type="entry name" value="Inosine monophosphate dehydrogenase (IMPDH)"/>
    <property type="match status" value="2"/>
</dbReference>
<comment type="catalytic activity">
    <reaction evidence="10">
        <text>IMP + NAD(+) + H2O = XMP + NADH + H(+)</text>
        <dbReference type="Rhea" id="RHEA:11708"/>
        <dbReference type="ChEBI" id="CHEBI:15377"/>
        <dbReference type="ChEBI" id="CHEBI:15378"/>
        <dbReference type="ChEBI" id="CHEBI:57464"/>
        <dbReference type="ChEBI" id="CHEBI:57540"/>
        <dbReference type="ChEBI" id="CHEBI:57945"/>
        <dbReference type="ChEBI" id="CHEBI:58053"/>
        <dbReference type="EC" id="1.1.1.205"/>
    </reaction>
</comment>
<evidence type="ECO:0000256" key="12">
    <source>
        <dbReference type="PIRSR" id="PIRSR000130-1"/>
    </source>
</evidence>
<dbReference type="EMBL" id="BDRX01000039">
    <property type="protein sequence ID" value="GBF93301.1"/>
    <property type="molecule type" value="Genomic_DNA"/>
</dbReference>
<dbReference type="GO" id="GO:0006183">
    <property type="term" value="P:GTP biosynthetic process"/>
    <property type="evidence" value="ECO:0007669"/>
    <property type="project" value="TreeGrafter"/>
</dbReference>
<dbReference type="OrthoDB" id="416622at2759"/>
<dbReference type="Proteomes" id="UP000247498">
    <property type="component" value="Unassembled WGS sequence"/>
</dbReference>
<keyword evidence="5" id="KW-0658">Purine biosynthesis</keyword>
<accession>A0A2V0P098</accession>
<dbReference type="InterPro" id="IPR001093">
    <property type="entry name" value="IMP_DH_GMPRt"/>
</dbReference>
<evidence type="ECO:0000256" key="15">
    <source>
        <dbReference type="PROSITE-ProRule" id="PRU00703"/>
    </source>
</evidence>
<evidence type="ECO:0000256" key="16">
    <source>
        <dbReference type="SAM" id="MobiDB-lite"/>
    </source>
</evidence>
<comment type="caution">
    <text evidence="18">The sequence shown here is derived from an EMBL/GenBank/DDBJ whole genome shotgun (WGS) entry which is preliminary data.</text>
</comment>
<dbReference type="PANTHER" id="PTHR11911:SF111">
    <property type="entry name" value="INOSINE-5'-MONOPHOSPHATE DEHYDROGENASE"/>
    <property type="match status" value="1"/>
</dbReference>
<dbReference type="PROSITE" id="PS00487">
    <property type="entry name" value="IMP_DH_GMP_RED"/>
    <property type="match status" value="1"/>
</dbReference>
<dbReference type="PROSITE" id="PS51371">
    <property type="entry name" value="CBS"/>
    <property type="match status" value="1"/>
</dbReference>
<keyword evidence="3" id="KW-0479">Metal-binding</keyword>
<keyword evidence="7" id="KW-0560">Oxidoreductase</keyword>
<evidence type="ECO:0000256" key="5">
    <source>
        <dbReference type="ARBA" id="ARBA00022755"/>
    </source>
</evidence>
<evidence type="ECO:0000256" key="1">
    <source>
        <dbReference type="ARBA" id="ARBA00001958"/>
    </source>
</evidence>
<keyword evidence="9 15" id="KW-0129">CBS domain</keyword>
<dbReference type="Gene3D" id="3.20.20.70">
    <property type="entry name" value="Aldolase class I"/>
    <property type="match status" value="2"/>
</dbReference>
<evidence type="ECO:0000256" key="11">
    <source>
        <dbReference type="ARBA" id="ARBA00056556"/>
    </source>
</evidence>
<dbReference type="GO" id="GO:0006177">
    <property type="term" value="P:GMP biosynthetic process"/>
    <property type="evidence" value="ECO:0007669"/>
    <property type="project" value="UniProtKB-KW"/>
</dbReference>
<proteinExistence type="inferred from homology"/>
<dbReference type="FunCoup" id="A0A2V0P098">
    <property type="interactions" value="1633"/>
</dbReference>
<dbReference type="InterPro" id="IPR013785">
    <property type="entry name" value="Aldolase_TIM"/>
</dbReference>
<feature type="binding site" description="in other chain" evidence="14">
    <location>
        <position position="274"/>
    </location>
    <ligand>
        <name>K(+)</name>
        <dbReference type="ChEBI" id="CHEBI:29103"/>
        <note>ligand shared between two tetrameric partners</note>
    </ligand>
</feature>
<protein>
    <recommendedName>
        <fullName evidence="17">CBS domain-containing protein</fullName>
    </recommendedName>
</protein>
<dbReference type="STRING" id="307507.A0A2V0P098"/>